<dbReference type="Proteomes" id="UP000290649">
    <property type="component" value="Unassembled WGS sequence"/>
</dbReference>
<gene>
    <name evidence="1" type="ORF">DS745_13375</name>
</gene>
<dbReference type="AlphaFoldDB" id="A0A4Q0VRW5"/>
<sequence length="85" mass="9797">MSICPLCNGIESMSINCDQCNLPMEDKGRIMDYFDDYSAYLDIDGMKLFNGIADDARNKQCPHVFYCSQCHTEKTMFIQEIEEAH</sequence>
<proteinExistence type="predicted"/>
<keyword evidence="2" id="KW-1185">Reference proteome</keyword>
<name>A0A4Q0VRW5_9BACI</name>
<dbReference type="OrthoDB" id="1683552at2"/>
<accession>A0A4Q0VRW5</accession>
<reference evidence="1 2" key="1">
    <citation type="journal article" date="2019" name="Int. J. Syst. Evol. Microbiol.">
        <title>Anaerobacillus alkaliphilus sp. nov., a novel alkaliphilic and moderately halophilic bacterium.</title>
        <authorList>
            <person name="Borsodi A.K."/>
            <person name="Aszalos J.M."/>
            <person name="Bihari P."/>
            <person name="Nagy I."/>
            <person name="Schumann P."/>
            <person name="Sproer C."/>
            <person name="Kovacs A.L."/>
            <person name="Boka K."/>
            <person name="Dobosy P."/>
            <person name="Ovari M."/>
            <person name="Szili-Kovacs T."/>
            <person name="Toth E."/>
        </authorList>
    </citation>
    <scope>NUCLEOTIDE SEQUENCE [LARGE SCALE GENOMIC DNA]</scope>
    <source>
        <strain evidence="1 2">B16-10</strain>
    </source>
</reference>
<protein>
    <submittedName>
        <fullName evidence="1">Uncharacterized protein</fullName>
    </submittedName>
</protein>
<dbReference type="RefSeq" id="WP_129078721.1">
    <property type="nucleotide sequence ID" value="NZ_QOUX01000042.1"/>
</dbReference>
<comment type="caution">
    <text evidence="1">The sequence shown here is derived from an EMBL/GenBank/DDBJ whole genome shotgun (WGS) entry which is preliminary data.</text>
</comment>
<evidence type="ECO:0000313" key="2">
    <source>
        <dbReference type="Proteomes" id="UP000290649"/>
    </source>
</evidence>
<dbReference type="EMBL" id="QOUX01000042">
    <property type="protein sequence ID" value="RXI99865.1"/>
    <property type="molecule type" value="Genomic_DNA"/>
</dbReference>
<evidence type="ECO:0000313" key="1">
    <source>
        <dbReference type="EMBL" id="RXI99865.1"/>
    </source>
</evidence>
<organism evidence="1 2">
    <name type="scientific">Anaerobacillus alkaliphilus</name>
    <dbReference type="NCBI Taxonomy" id="1548597"/>
    <lineage>
        <taxon>Bacteria</taxon>
        <taxon>Bacillati</taxon>
        <taxon>Bacillota</taxon>
        <taxon>Bacilli</taxon>
        <taxon>Bacillales</taxon>
        <taxon>Bacillaceae</taxon>
        <taxon>Anaerobacillus</taxon>
    </lineage>
</organism>